<dbReference type="KEGG" id="dosa:Os10g0514400"/>
<organism evidence="1 2">
    <name type="scientific">Oryza sativa subsp. japonica</name>
    <name type="common">Rice</name>
    <dbReference type="NCBI Taxonomy" id="39947"/>
    <lineage>
        <taxon>Eukaryota</taxon>
        <taxon>Viridiplantae</taxon>
        <taxon>Streptophyta</taxon>
        <taxon>Embryophyta</taxon>
        <taxon>Tracheophyta</taxon>
        <taxon>Spermatophyta</taxon>
        <taxon>Magnoliopsida</taxon>
        <taxon>Liliopsida</taxon>
        <taxon>Poales</taxon>
        <taxon>Poaceae</taxon>
        <taxon>BOP clade</taxon>
        <taxon>Oryzoideae</taxon>
        <taxon>Oryzeae</taxon>
        <taxon>Oryzinae</taxon>
        <taxon>Oryza</taxon>
        <taxon>Oryza sativa</taxon>
    </lineage>
</organism>
<dbReference type="AlphaFoldDB" id="Q0IWE9"/>
<gene>
    <name evidence="1" type="ordered locus">Os10g0514400</name>
</gene>
<evidence type="ECO:0000313" key="1">
    <source>
        <dbReference type="EMBL" id="BAF26966.1"/>
    </source>
</evidence>
<dbReference type="EMBL" id="AP008216">
    <property type="protein sequence ID" value="BAF26966.1"/>
    <property type="molecule type" value="Genomic_DNA"/>
</dbReference>
<name>Q0IWE9_ORYSJ</name>
<reference evidence="2" key="2">
    <citation type="journal article" date="2008" name="Nucleic Acids Res.">
        <title>The rice annotation project database (RAP-DB): 2008 update.</title>
        <authorList>
            <consortium name="The rice annotation project (RAP)"/>
        </authorList>
    </citation>
    <scope>GENOME REANNOTATION</scope>
    <source>
        <strain evidence="2">cv. Nipponbare</strain>
    </source>
</reference>
<protein>
    <submittedName>
        <fullName evidence="1">Os10g0514400 protein</fullName>
    </submittedName>
</protein>
<reference evidence="1 2" key="1">
    <citation type="journal article" date="2005" name="Nature">
        <title>The map-based sequence of the rice genome.</title>
        <authorList>
            <consortium name="International rice genome sequencing project (IRGSP)"/>
            <person name="Matsumoto T."/>
            <person name="Wu J."/>
            <person name="Kanamori H."/>
            <person name="Katayose Y."/>
            <person name="Fujisawa M."/>
            <person name="Namiki N."/>
            <person name="Mizuno H."/>
            <person name="Yamamoto K."/>
            <person name="Antonio B.A."/>
            <person name="Baba T."/>
            <person name="Sakata K."/>
            <person name="Nagamura Y."/>
            <person name="Aoki H."/>
            <person name="Arikawa K."/>
            <person name="Arita K."/>
            <person name="Bito T."/>
            <person name="Chiden Y."/>
            <person name="Fujitsuka N."/>
            <person name="Fukunaka R."/>
            <person name="Hamada M."/>
            <person name="Harada C."/>
            <person name="Hayashi A."/>
            <person name="Hijishita S."/>
            <person name="Honda M."/>
            <person name="Hosokawa S."/>
            <person name="Ichikawa Y."/>
            <person name="Idonuma A."/>
            <person name="Iijima M."/>
            <person name="Ikeda M."/>
            <person name="Ikeno M."/>
            <person name="Ito K."/>
            <person name="Ito S."/>
            <person name="Ito T."/>
            <person name="Ito Y."/>
            <person name="Ito Y."/>
            <person name="Iwabuchi A."/>
            <person name="Kamiya K."/>
            <person name="Karasawa W."/>
            <person name="Kurita K."/>
            <person name="Katagiri S."/>
            <person name="Kikuta A."/>
            <person name="Kobayashi H."/>
            <person name="Kobayashi N."/>
            <person name="Machita K."/>
            <person name="Maehara T."/>
            <person name="Masukawa M."/>
            <person name="Mizubayashi T."/>
            <person name="Mukai Y."/>
            <person name="Nagasaki H."/>
            <person name="Nagata Y."/>
            <person name="Naito S."/>
            <person name="Nakashima M."/>
            <person name="Nakama Y."/>
            <person name="Nakamichi Y."/>
            <person name="Nakamura M."/>
            <person name="Meguro A."/>
            <person name="Negishi M."/>
            <person name="Ohta I."/>
            <person name="Ohta T."/>
            <person name="Okamoto M."/>
            <person name="Ono N."/>
            <person name="Saji S."/>
            <person name="Sakaguchi M."/>
            <person name="Sakai K."/>
            <person name="Shibata M."/>
            <person name="Shimokawa T."/>
            <person name="Song J."/>
            <person name="Takazaki Y."/>
            <person name="Terasawa K."/>
            <person name="Tsugane M."/>
            <person name="Tsuji K."/>
            <person name="Ueda S."/>
            <person name="Waki K."/>
            <person name="Yamagata H."/>
            <person name="Yamamoto M."/>
            <person name="Yamamoto S."/>
            <person name="Yamane H."/>
            <person name="Yoshiki S."/>
            <person name="Yoshihara R."/>
            <person name="Yukawa K."/>
            <person name="Zhong H."/>
            <person name="Yano M."/>
            <person name="Yuan Q."/>
            <person name="Ouyang S."/>
            <person name="Liu J."/>
            <person name="Jones K.M."/>
            <person name="Gansberger K."/>
            <person name="Moffat K."/>
            <person name="Hill J."/>
            <person name="Bera J."/>
            <person name="Fadrosh D."/>
            <person name="Jin S."/>
            <person name="Johri S."/>
            <person name="Kim M."/>
            <person name="Overton L."/>
            <person name="Reardon M."/>
            <person name="Tsitrin T."/>
            <person name="Vuong H."/>
            <person name="Weaver B."/>
            <person name="Ciecko A."/>
            <person name="Tallon L."/>
            <person name="Jackson J."/>
            <person name="Pai G."/>
            <person name="Aken S.V."/>
            <person name="Utterback T."/>
            <person name="Reidmuller S."/>
            <person name="Feldblyum T."/>
            <person name="Hsiao J."/>
            <person name="Zismann V."/>
            <person name="Iobst S."/>
            <person name="de Vazeille A.R."/>
            <person name="Buell C.R."/>
            <person name="Ying K."/>
            <person name="Li Y."/>
            <person name="Lu T."/>
            <person name="Huang Y."/>
            <person name="Zhao Q."/>
            <person name="Feng Q."/>
            <person name="Zhang L."/>
            <person name="Zhu J."/>
            <person name="Weng Q."/>
            <person name="Mu J."/>
            <person name="Lu Y."/>
            <person name="Fan D."/>
            <person name="Liu Y."/>
            <person name="Guan J."/>
            <person name="Zhang Y."/>
            <person name="Yu S."/>
            <person name="Liu X."/>
            <person name="Zhang Y."/>
            <person name="Hong G."/>
            <person name="Han B."/>
            <person name="Choisne N."/>
            <person name="Demange N."/>
            <person name="Orjeda G."/>
            <person name="Samain S."/>
            <person name="Cattolico L."/>
            <person name="Pelletier E."/>
            <person name="Couloux A."/>
            <person name="Segurens B."/>
            <person name="Wincker P."/>
            <person name="D'Hont A."/>
            <person name="Scarpelli C."/>
            <person name="Weissenbach J."/>
            <person name="Salanoubat M."/>
            <person name="Quetier F."/>
            <person name="Yu Y."/>
            <person name="Kim H.R."/>
            <person name="Rambo T."/>
            <person name="Currie J."/>
            <person name="Collura K."/>
            <person name="Luo M."/>
            <person name="Yang T."/>
            <person name="Ammiraju J.S.S."/>
            <person name="Engler F."/>
            <person name="Soderlund C."/>
            <person name="Wing R.A."/>
            <person name="Palmer L.E."/>
            <person name="de la Bastide M."/>
            <person name="Spiegel L."/>
            <person name="Nascimento L."/>
            <person name="Zutavern T."/>
            <person name="O'Shaughnessy A."/>
            <person name="Dike S."/>
            <person name="Dedhia N."/>
            <person name="Preston R."/>
            <person name="Balija V."/>
            <person name="McCombie W.R."/>
            <person name="Chow T."/>
            <person name="Chen H."/>
            <person name="Chung M."/>
            <person name="Chen C."/>
            <person name="Shaw J."/>
            <person name="Wu H."/>
            <person name="Hsiao K."/>
            <person name="Chao Y."/>
            <person name="Chu M."/>
            <person name="Cheng C."/>
            <person name="Hour A."/>
            <person name="Lee P."/>
            <person name="Lin S."/>
            <person name="Lin Y."/>
            <person name="Liou J."/>
            <person name="Liu S."/>
            <person name="Hsing Y."/>
            <person name="Raghuvanshi S."/>
            <person name="Mohanty A."/>
            <person name="Bharti A.K."/>
            <person name="Gaur A."/>
            <person name="Gupta V."/>
            <person name="Kumar D."/>
            <person name="Ravi V."/>
            <person name="Vij S."/>
            <person name="Kapur A."/>
            <person name="Khurana P."/>
            <person name="Khurana P."/>
            <person name="Khurana J.P."/>
            <person name="Tyagi A.K."/>
            <person name="Gaikwad K."/>
            <person name="Singh A."/>
            <person name="Dalal V."/>
            <person name="Srivastava S."/>
            <person name="Dixit A."/>
            <person name="Pal A.K."/>
            <person name="Ghazi I.A."/>
            <person name="Yadav M."/>
            <person name="Pandit A."/>
            <person name="Bhargava A."/>
            <person name="Sureshbabu K."/>
            <person name="Batra K."/>
            <person name="Sharma T.R."/>
            <person name="Mohapatra T."/>
            <person name="Singh N.K."/>
            <person name="Messing J."/>
            <person name="Nelson A.B."/>
            <person name="Fuks G."/>
            <person name="Kavchok S."/>
            <person name="Keizer G."/>
            <person name="Linton E."/>
            <person name="Llaca V."/>
            <person name="Song R."/>
            <person name="Tanyolac B."/>
            <person name="Young S."/>
            <person name="Ho-Il K."/>
            <person name="Hahn J.H."/>
            <person name="Sangsakoo G."/>
            <person name="Vanavichit A."/>
            <person name="de Mattos Luiz.A.T."/>
            <person name="Zimmer P.D."/>
            <person name="Malone G."/>
            <person name="Dellagostin O."/>
            <person name="de Oliveira A.C."/>
            <person name="Bevan M."/>
            <person name="Bancroft I."/>
            <person name="Minx P."/>
            <person name="Cordum H."/>
            <person name="Wilson R."/>
            <person name="Cheng Z."/>
            <person name="Jin W."/>
            <person name="Jiang J."/>
            <person name="Leong S.A."/>
            <person name="Iwama H."/>
            <person name="Gojobori T."/>
            <person name="Itoh T."/>
            <person name="Niimura Y."/>
            <person name="Fujii Y."/>
            <person name="Habara T."/>
            <person name="Sakai H."/>
            <person name="Sato Y."/>
            <person name="Wilson G."/>
            <person name="Kumar K."/>
            <person name="McCouch S."/>
            <person name="Juretic N."/>
            <person name="Hoen D."/>
            <person name="Wright S."/>
            <person name="Bruskiewich R."/>
            <person name="Bureau T."/>
            <person name="Miyao A."/>
            <person name="Hirochika H."/>
            <person name="Nishikawa T."/>
            <person name="Kadowaki K."/>
            <person name="Sugiura M."/>
            <person name="Burr B."/>
            <person name="Sasaki T."/>
        </authorList>
    </citation>
    <scope>NUCLEOTIDE SEQUENCE [LARGE SCALE GENOMIC DNA]</scope>
    <source>
        <strain evidence="2">cv. Nipponbare</strain>
    </source>
</reference>
<feature type="non-terminal residue" evidence="1">
    <location>
        <position position="1"/>
    </location>
</feature>
<sequence length="142" mass="14894">RPCSPPAWPPCGVPSSPLTPVPLPYSSSSSPAPAFAPTTPSLTARMPVVLGGGAAPLIPRTPAMTNEQRVVECGGGVNEVRRCAGRTHAVSAGRNAAARPSRACRDRGIPRRGGTASLTCEWYALAEMIRTLIRFSVSQFKN</sequence>
<evidence type="ECO:0000313" key="2">
    <source>
        <dbReference type="Proteomes" id="UP000000763"/>
    </source>
</evidence>
<accession>Q0IWE9</accession>
<proteinExistence type="predicted"/>
<dbReference type="Proteomes" id="UP000000763">
    <property type="component" value="Chromosome 10"/>
</dbReference>